<keyword evidence="1" id="KW-0812">Transmembrane</keyword>
<name>A0A7S3CA53_9CHLO</name>
<keyword evidence="1" id="KW-0472">Membrane</keyword>
<dbReference type="EMBL" id="CP151508">
    <property type="protein sequence ID" value="WZN64066.1"/>
    <property type="molecule type" value="Genomic_DNA"/>
</dbReference>
<evidence type="ECO:0000313" key="3">
    <source>
        <dbReference type="EMBL" id="WZN64066.1"/>
    </source>
</evidence>
<dbReference type="EMBL" id="HBHZ01004627">
    <property type="protein sequence ID" value="CAE0190484.1"/>
    <property type="molecule type" value="Transcribed_RNA"/>
</dbReference>
<keyword evidence="1" id="KW-1133">Transmembrane helix</keyword>
<dbReference type="Proteomes" id="UP001472866">
    <property type="component" value="Chromosome 08"/>
</dbReference>
<accession>A0A7S3CA53</accession>
<keyword evidence="4" id="KW-1185">Reference proteome</keyword>
<proteinExistence type="predicted"/>
<sequence>MSSPSIRRDKGAKHMSAQEVAERSQRQLGVVAVIGALVPLLIVLVVLVFHFTVGSAVTGSCVIEEEKHIAHEYRMGHHREALRRLSDLILTKPMHHWSQHLDTMEDMLQRSDLLGSGAAGDAAYVQIEAALGEVVALRKDPDNEVALGRLGASVSALLAAGGSVDPGHKAKSELR</sequence>
<evidence type="ECO:0000313" key="2">
    <source>
        <dbReference type="EMBL" id="CAE0190484.1"/>
    </source>
</evidence>
<feature type="transmembrane region" description="Helical" evidence="1">
    <location>
        <begin position="28"/>
        <end position="51"/>
    </location>
</feature>
<evidence type="ECO:0000256" key="1">
    <source>
        <dbReference type="SAM" id="Phobius"/>
    </source>
</evidence>
<reference evidence="2" key="1">
    <citation type="submission" date="2021-01" db="EMBL/GenBank/DDBJ databases">
        <authorList>
            <person name="Corre E."/>
            <person name="Pelletier E."/>
            <person name="Niang G."/>
            <person name="Scheremetjew M."/>
            <person name="Finn R."/>
            <person name="Kale V."/>
            <person name="Holt S."/>
            <person name="Cochrane G."/>
            <person name="Meng A."/>
            <person name="Brown T."/>
            <person name="Cohen L."/>
        </authorList>
    </citation>
    <scope>NUCLEOTIDE SEQUENCE</scope>
    <source>
        <strain evidence="2">RCC1871</strain>
    </source>
</reference>
<protein>
    <submittedName>
        <fullName evidence="2">Uncharacterized protein</fullName>
    </submittedName>
</protein>
<reference evidence="3 4" key="2">
    <citation type="submission" date="2024-03" db="EMBL/GenBank/DDBJ databases">
        <title>Complete genome sequence of the green alga Chloropicon roscoffensis RCC1871.</title>
        <authorList>
            <person name="Lemieux C."/>
            <person name="Pombert J.-F."/>
            <person name="Otis C."/>
            <person name="Turmel M."/>
        </authorList>
    </citation>
    <scope>NUCLEOTIDE SEQUENCE [LARGE SCALE GENOMIC DNA]</scope>
    <source>
        <strain evidence="3 4">RCC1871</strain>
    </source>
</reference>
<evidence type="ECO:0000313" key="4">
    <source>
        <dbReference type="Proteomes" id="UP001472866"/>
    </source>
</evidence>
<organism evidence="2">
    <name type="scientific">Chloropicon roscoffensis</name>
    <dbReference type="NCBI Taxonomy" id="1461544"/>
    <lineage>
        <taxon>Eukaryota</taxon>
        <taxon>Viridiplantae</taxon>
        <taxon>Chlorophyta</taxon>
        <taxon>Chloropicophyceae</taxon>
        <taxon>Chloropicales</taxon>
        <taxon>Chloropicaceae</taxon>
        <taxon>Chloropicon</taxon>
    </lineage>
</organism>
<dbReference type="AlphaFoldDB" id="A0A7S3CA53"/>
<gene>
    <name evidence="2" type="ORF">CROS1456_LOCUS3574</name>
    <name evidence="3" type="ORF">HKI87_08g56200</name>
</gene>